<accession>A0A454D1Z9</accession>
<dbReference type="EMBL" id="AJSR01000626">
    <property type="protein sequence ID" value="EKM32693.1"/>
    <property type="molecule type" value="Genomic_DNA"/>
</dbReference>
<protein>
    <submittedName>
        <fullName evidence="1">Uncharacterized protein</fullName>
    </submittedName>
</protein>
<dbReference type="Proteomes" id="UP000008367">
    <property type="component" value="Unassembled WGS sequence"/>
</dbReference>
<gene>
    <name evidence="1" type="ORF">VCHENC02_1774</name>
</gene>
<comment type="caution">
    <text evidence="1">The sequence shown here is derived from an EMBL/GenBank/DDBJ whole genome shotgun (WGS) entry which is preliminary data.</text>
</comment>
<feature type="non-terminal residue" evidence="1">
    <location>
        <position position="15"/>
    </location>
</feature>
<proteinExistence type="predicted"/>
<sequence>MKLIHRYQASGGSKQ</sequence>
<reference evidence="1 2" key="1">
    <citation type="submission" date="2012-10" db="EMBL/GenBank/DDBJ databases">
        <title>Genome sequence of Vibrio Cholerae HENC-02.</title>
        <authorList>
            <person name="Eppinger M."/>
            <person name="Hasan N.A."/>
            <person name="Sengamalay N."/>
            <person name="Hine E."/>
            <person name="Su Q."/>
            <person name="Daugherty S.C."/>
            <person name="Young S."/>
            <person name="Sadzewicz L."/>
            <person name="Tallon L."/>
            <person name="Cebula T.A."/>
            <person name="Ravel J."/>
            <person name="Colwell R.R."/>
        </authorList>
    </citation>
    <scope>NUCLEOTIDE SEQUENCE [LARGE SCALE GENOMIC DNA]</scope>
    <source>
        <strain evidence="1 2">HENC-02</strain>
    </source>
</reference>
<name>A0A454D1Z9_VIBHA</name>
<evidence type="ECO:0000313" key="1">
    <source>
        <dbReference type="EMBL" id="EKM32693.1"/>
    </source>
</evidence>
<organism evidence="1 2">
    <name type="scientific">Vibrio harveyi</name>
    <name type="common">Beneckea harveyi</name>
    <dbReference type="NCBI Taxonomy" id="669"/>
    <lineage>
        <taxon>Bacteria</taxon>
        <taxon>Pseudomonadati</taxon>
        <taxon>Pseudomonadota</taxon>
        <taxon>Gammaproteobacteria</taxon>
        <taxon>Vibrionales</taxon>
        <taxon>Vibrionaceae</taxon>
        <taxon>Vibrio</taxon>
    </lineage>
</organism>
<evidence type="ECO:0000313" key="2">
    <source>
        <dbReference type="Proteomes" id="UP000008367"/>
    </source>
</evidence>